<accession>A0ABT4MGD1</accession>
<dbReference type="InterPro" id="IPR029066">
    <property type="entry name" value="PLP-binding_barrel"/>
</dbReference>
<dbReference type="RefSeq" id="WP_269605918.1">
    <property type="nucleotide sequence ID" value="NZ_JAPWIJ010000006.1"/>
</dbReference>
<proteinExistence type="predicted"/>
<protein>
    <recommendedName>
        <fullName evidence="3">Orn/DAP/Arg decarboxylase 2 N-terminal domain-containing protein</fullName>
    </recommendedName>
</protein>
<dbReference type="SUPFAM" id="SSF51419">
    <property type="entry name" value="PLP-binding barrel"/>
    <property type="match status" value="1"/>
</dbReference>
<dbReference type="Proteomes" id="UP001081071">
    <property type="component" value="Unassembled WGS sequence"/>
</dbReference>
<evidence type="ECO:0008006" key="3">
    <source>
        <dbReference type="Google" id="ProtNLM"/>
    </source>
</evidence>
<name>A0ABT4MGD1_9NOCA</name>
<organism evidence="1 2">
    <name type="scientific">Rhodococcus ruber</name>
    <dbReference type="NCBI Taxonomy" id="1830"/>
    <lineage>
        <taxon>Bacteria</taxon>
        <taxon>Bacillati</taxon>
        <taxon>Actinomycetota</taxon>
        <taxon>Actinomycetes</taxon>
        <taxon>Mycobacteriales</taxon>
        <taxon>Nocardiaceae</taxon>
        <taxon>Rhodococcus</taxon>
    </lineage>
</organism>
<dbReference type="Gene3D" id="3.20.20.10">
    <property type="entry name" value="Alanine racemase"/>
    <property type="match status" value="1"/>
</dbReference>
<keyword evidence="2" id="KW-1185">Reference proteome</keyword>
<sequence>MPLSLEAPDHSTQLHNSIHLMRRVIPGVGFGIRASELGDRALATWVRNSGITVLAHDDDELDRVQLSGIRPNQIVFRCGAGTDGIRSAVHRGVFRFVVGTEPQIARVTECAQRTKYVYLDSDAPAALCGHRVEVVGLHSDVSNSGDADEWASAAERLLRRASESTTCGSPVHRIILSGGSTEEWMTCSAPYLTSVVRSVDAALDEGCTRWNLPRPSVSVIPAQAAAR</sequence>
<dbReference type="EMBL" id="JAPWIJ010000006">
    <property type="protein sequence ID" value="MCZ4520042.1"/>
    <property type="molecule type" value="Genomic_DNA"/>
</dbReference>
<evidence type="ECO:0000313" key="1">
    <source>
        <dbReference type="EMBL" id="MCZ4520042.1"/>
    </source>
</evidence>
<comment type="caution">
    <text evidence="1">The sequence shown here is derived from an EMBL/GenBank/DDBJ whole genome shotgun (WGS) entry which is preliminary data.</text>
</comment>
<evidence type="ECO:0000313" key="2">
    <source>
        <dbReference type="Proteomes" id="UP001081071"/>
    </source>
</evidence>
<gene>
    <name evidence="1" type="ORF">O4220_16135</name>
</gene>
<reference evidence="1" key="1">
    <citation type="submission" date="2022-12" db="EMBL/GenBank/DDBJ databases">
        <authorList>
            <person name="Krivoruchko A.V."/>
            <person name="Elkin A."/>
        </authorList>
    </citation>
    <scope>NUCLEOTIDE SEQUENCE</scope>
    <source>
        <strain evidence="1">IEGM 1391</strain>
    </source>
</reference>